<evidence type="ECO:0000313" key="4">
    <source>
        <dbReference type="EMBL" id="NVK97711.1"/>
    </source>
</evidence>
<comment type="caution">
    <text evidence="4">The sequence shown here is derived from an EMBL/GenBank/DDBJ whole genome shotgun (WGS) entry which is preliminary data.</text>
</comment>
<keyword evidence="2" id="KW-0520">NAD</keyword>
<dbReference type="EMBL" id="JABXIY010000031">
    <property type="protein sequence ID" value="NVK97711.1"/>
    <property type="molecule type" value="Genomic_DNA"/>
</dbReference>
<gene>
    <name evidence="4" type="ORF">HW564_12335</name>
</gene>
<accession>A0A850LI16</accession>
<dbReference type="PANTHER" id="PTHR43333:SF1">
    <property type="entry name" value="D-ISOMER SPECIFIC 2-HYDROXYACID DEHYDROGENASE NAD-BINDING DOMAIN-CONTAINING PROTEIN"/>
    <property type="match status" value="1"/>
</dbReference>
<dbReference type="OMA" id="WHHGTDK"/>
<dbReference type="RefSeq" id="WP_011047435.1">
    <property type="nucleotide sequence ID" value="NZ_CP076685.1"/>
</dbReference>
<dbReference type="AlphaFoldDB" id="A0A850LI16"/>
<dbReference type="CDD" id="cd05300">
    <property type="entry name" value="2-Hacid_dh_1"/>
    <property type="match status" value="1"/>
</dbReference>
<dbReference type="Pfam" id="PF02826">
    <property type="entry name" value="2-Hacid_dh_C"/>
    <property type="match status" value="1"/>
</dbReference>
<evidence type="ECO:0000313" key="5">
    <source>
        <dbReference type="Proteomes" id="UP000565723"/>
    </source>
</evidence>
<dbReference type="PANTHER" id="PTHR43333">
    <property type="entry name" value="2-HACID_DH_C DOMAIN-CONTAINING PROTEIN"/>
    <property type="match status" value="1"/>
</dbReference>
<dbReference type="Gene3D" id="3.40.50.720">
    <property type="entry name" value="NAD(P)-binding Rossmann-like Domain"/>
    <property type="match status" value="2"/>
</dbReference>
<keyword evidence="1" id="KW-0560">Oxidoreductase</keyword>
<organism evidence="4 5">
    <name type="scientific">Ruegeria pomeroyi</name>
    <dbReference type="NCBI Taxonomy" id="89184"/>
    <lineage>
        <taxon>Bacteria</taxon>
        <taxon>Pseudomonadati</taxon>
        <taxon>Pseudomonadota</taxon>
        <taxon>Alphaproteobacteria</taxon>
        <taxon>Rhodobacterales</taxon>
        <taxon>Roseobacteraceae</taxon>
        <taxon>Ruegeria</taxon>
    </lineage>
</organism>
<feature type="domain" description="D-isomer specific 2-hydroxyacid dehydrogenase NAD-binding" evidence="3">
    <location>
        <begin position="125"/>
        <end position="285"/>
    </location>
</feature>
<dbReference type="GO" id="GO:0016491">
    <property type="term" value="F:oxidoreductase activity"/>
    <property type="evidence" value="ECO:0007669"/>
    <property type="project" value="UniProtKB-KW"/>
</dbReference>
<dbReference type="InterPro" id="IPR006140">
    <property type="entry name" value="D-isomer_DH_NAD-bd"/>
</dbReference>
<dbReference type="SUPFAM" id="SSF51735">
    <property type="entry name" value="NAD(P)-binding Rossmann-fold domains"/>
    <property type="match status" value="1"/>
</dbReference>
<protein>
    <submittedName>
        <fullName evidence="4">D-2-hydroxyacid dehydrogenase</fullName>
    </submittedName>
</protein>
<dbReference type="Proteomes" id="UP000565723">
    <property type="component" value="Unassembled WGS sequence"/>
</dbReference>
<evidence type="ECO:0000256" key="1">
    <source>
        <dbReference type="ARBA" id="ARBA00023002"/>
    </source>
</evidence>
<dbReference type="GO" id="GO:0051287">
    <property type="term" value="F:NAD binding"/>
    <property type="evidence" value="ECO:0007669"/>
    <property type="project" value="InterPro"/>
</dbReference>
<evidence type="ECO:0000259" key="3">
    <source>
        <dbReference type="Pfam" id="PF02826"/>
    </source>
</evidence>
<evidence type="ECO:0000256" key="2">
    <source>
        <dbReference type="ARBA" id="ARBA00023027"/>
    </source>
</evidence>
<reference evidence="4 5" key="1">
    <citation type="journal article" date="2020" name="Proc. Natl. Acad. Sci. U.S.A.">
        <title>Ecological drivers of bacterial community assembly in synthetic phycospheres.</title>
        <authorList>
            <person name="Fu H."/>
            <person name="Uchimiya M."/>
            <person name="Gore J."/>
            <person name="Moran M.A."/>
        </authorList>
    </citation>
    <scope>NUCLEOTIDE SEQUENCE [LARGE SCALE GENOMIC DNA]</scope>
    <source>
        <strain evidence="4">HF-Din03</strain>
    </source>
</reference>
<sequence>MSDTPRIILHNSDTAPLTHWLRAAFPQADFRECNSYEALPALIEGYRPEVVYSVRFAGTPGFPRDALFGPGGPRWIANGGAGTDHYGQWDPGQTTVTNTAGVAAEMMAEYILGGFLHFSLDVPGLQKDKAARVWNARTVRPLAGKTLLIIGLGHTGRAVAARSKAFGMKVLGTRARPKPMENVDEVHAADDLHDLLPHADFIAVSTPLIPATRGLIGAQEIAAMKSGVIFADVSRGGVVDQTALYDALSVGHVAAAALDVFETEPLPEISPLWALENVIISPHCSSVFAEWEEASFELFLQNLGRWMRGEGLVNIVDPARGY</sequence>
<name>A0A850LI16_9RHOB</name>
<dbReference type="InterPro" id="IPR036291">
    <property type="entry name" value="NAD(P)-bd_dom_sf"/>
</dbReference>
<proteinExistence type="predicted"/>